<reference evidence="1 2" key="1">
    <citation type="submission" date="2024-09" db="EMBL/GenBank/DDBJ databases">
        <authorList>
            <person name="Sun Q."/>
            <person name="Mori K."/>
        </authorList>
    </citation>
    <scope>NUCLEOTIDE SEQUENCE [LARGE SCALE GENOMIC DNA]</scope>
    <source>
        <strain evidence="1 2">JCM 12520</strain>
    </source>
</reference>
<accession>A0ABV5VZL0</accession>
<protein>
    <submittedName>
        <fullName evidence="1">Uncharacterized protein</fullName>
    </submittedName>
</protein>
<dbReference type="RefSeq" id="WP_344901440.1">
    <property type="nucleotide sequence ID" value="NZ_BAAAYO010000001.1"/>
</dbReference>
<comment type="caution">
    <text evidence="1">The sequence shown here is derived from an EMBL/GenBank/DDBJ whole genome shotgun (WGS) entry which is preliminary data.</text>
</comment>
<evidence type="ECO:0000313" key="2">
    <source>
        <dbReference type="Proteomes" id="UP001589619"/>
    </source>
</evidence>
<dbReference type="Proteomes" id="UP001589619">
    <property type="component" value="Unassembled WGS sequence"/>
</dbReference>
<dbReference type="EMBL" id="JBHMAG010000012">
    <property type="protein sequence ID" value="MFB9753426.1"/>
    <property type="molecule type" value="Genomic_DNA"/>
</dbReference>
<proteinExistence type="predicted"/>
<organism evidence="1 2">
    <name type="scientific">Paenibacillus hodogayensis</name>
    <dbReference type="NCBI Taxonomy" id="279208"/>
    <lineage>
        <taxon>Bacteria</taxon>
        <taxon>Bacillati</taxon>
        <taxon>Bacillota</taxon>
        <taxon>Bacilli</taxon>
        <taxon>Bacillales</taxon>
        <taxon>Paenibacillaceae</taxon>
        <taxon>Paenibacillus</taxon>
    </lineage>
</organism>
<name>A0ABV5VZL0_9BACL</name>
<sequence>MNTQQTREARERLIVQLERWYAWLCASPAILAGASDRDRMIDPVVRLRRTHEWLSSSSIAKTEWFLDEGFQLCMARLEKGDYDAYE</sequence>
<evidence type="ECO:0000313" key="1">
    <source>
        <dbReference type="EMBL" id="MFB9753426.1"/>
    </source>
</evidence>
<keyword evidence="2" id="KW-1185">Reference proteome</keyword>
<gene>
    <name evidence="1" type="ORF">ACFFNY_17815</name>
</gene>